<name>A0A8H9LZT8_9ALTE</name>
<evidence type="ECO:0000256" key="1">
    <source>
        <dbReference type="ARBA" id="ARBA00022670"/>
    </source>
</evidence>
<dbReference type="Proteomes" id="UP000622604">
    <property type="component" value="Unassembled WGS sequence"/>
</dbReference>
<accession>A0A8H9LZT8</accession>
<evidence type="ECO:0000256" key="2">
    <source>
        <dbReference type="PROSITE-ProRule" id="PRU01122"/>
    </source>
</evidence>
<keyword evidence="3" id="KW-0175">Coiled coil</keyword>
<keyword evidence="2" id="KW-0720">Serine protease</keyword>
<dbReference type="AlphaFoldDB" id="A0A8H9LZT8"/>
<evidence type="ECO:0000256" key="3">
    <source>
        <dbReference type="SAM" id="Coils"/>
    </source>
</evidence>
<reference evidence="5 6" key="1">
    <citation type="journal article" date="2014" name="Int. J. Syst. Evol. Microbiol.">
        <title>Complete genome sequence of Corynebacterium casei LMG S-19264T (=DSM 44701T), isolated from a smear-ripened cheese.</title>
        <authorList>
            <consortium name="US DOE Joint Genome Institute (JGI-PGF)"/>
            <person name="Walter F."/>
            <person name="Albersmeier A."/>
            <person name="Kalinowski J."/>
            <person name="Ruckert C."/>
        </authorList>
    </citation>
    <scope>NUCLEOTIDE SEQUENCE [LARGE SCALE GENOMIC DNA]</scope>
    <source>
        <strain evidence="5 6">KCTC 32337</strain>
    </source>
</reference>
<evidence type="ECO:0000313" key="5">
    <source>
        <dbReference type="EMBL" id="GGZ59986.1"/>
    </source>
</evidence>
<dbReference type="GO" id="GO:0006508">
    <property type="term" value="P:proteolysis"/>
    <property type="evidence" value="ECO:0007669"/>
    <property type="project" value="UniProtKB-KW"/>
</dbReference>
<dbReference type="Pfam" id="PF20437">
    <property type="entry name" value="LonC_helical"/>
    <property type="match status" value="1"/>
</dbReference>
<keyword evidence="1 2" id="KW-0645">Protease</keyword>
<evidence type="ECO:0000259" key="4">
    <source>
        <dbReference type="PROSITE" id="PS51786"/>
    </source>
</evidence>
<dbReference type="Pfam" id="PF05362">
    <property type="entry name" value="Lon_C"/>
    <property type="match status" value="1"/>
</dbReference>
<gene>
    <name evidence="5" type="ORF">GCM10011274_17580</name>
</gene>
<feature type="active site" evidence="2">
    <location>
        <position position="736"/>
    </location>
</feature>
<dbReference type="InterPro" id="IPR020568">
    <property type="entry name" value="Ribosomal_Su5_D2-typ_SF"/>
</dbReference>
<dbReference type="PRINTS" id="PR00830">
    <property type="entry name" value="ENDOLAPTASE"/>
</dbReference>
<protein>
    <recommendedName>
        <fullName evidence="2">endopeptidase La</fullName>
        <ecNumber evidence="2">3.4.21.53</ecNumber>
    </recommendedName>
</protein>
<feature type="domain" description="Lon proteolytic" evidence="4">
    <location>
        <begin position="603"/>
        <end position="798"/>
    </location>
</feature>
<dbReference type="Gene3D" id="1.10.8.60">
    <property type="match status" value="1"/>
</dbReference>
<dbReference type="PROSITE" id="PS51786">
    <property type="entry name" value="LON_PROTEOLYTIC"/>
    <property type="match status" value="1"/>
</dbReference>
<feature type="coiled-coil region" evidence="3">
    <location>
        <begin position="235"/>
        <end position="269"/>
    </location>
</feature>
<dbReference type="EC" id="3.4.21.53" evidence="2"/>
<dbReference type="Pfam" id="PF13654">
    <property type="entry name" value="AAA_32"/>
    <property type="match status" value="1"/>
</dbReference>
<evidence type="ECO:0000313" key="6">
    <source>
        <dbReference type="Proteomes" id="UP000622604"/>
    </source>
</evidence>
<comment type="similarity">
    <text evidence="2">Belongs to the peptidase S16 family.</text>
</comment>
<dbReference type="SUPFAM" id="SSF54211">
    <property type="entry name" value="Ribosomal protein S5 domain 2-like"/>
    <property type="match status" value="1"/>
</dbReference>
<feature type="active site" evidence="2">
    <location>
        <position position="693"/>
    </location>
</feature>
<proteinExistence type="inferred from homology"/>
<sequence length="835" mass="94174">MLCAKAQPNEFINYVIHLKREFRDEQVLVHLLLKGQSQLTMHLKYALSLKEITAKPSRRLINHALKDDNAMQATFIGQARAREALDFGLGINAKGYNLYVMGEQATGRFTLVHEYIAKYVQKVLTPDDWCYINNFEDEREPFALRLPPGESKQLVKEMEKLIDELLDTFPAAFDNPGYQRKKVTITREFDQRYDHAIDSVEQLAQAQNVALYEDNGNISFSPIVDGKPINDADFAKLSDDQRQNYYQLIDELENRLSEALLELPKWKRASSEQLRRLKKDTAEQGIKPLLKALEHQYASDLGILKFLRQLKPHLVETIVEILADDKKDEKHDEYDRRSVLEEQYLPNILVSHELESGAPVIYEPNPTHQNLFGRVEYTNVSGSVFTNYRMIRPGALHRANGGYLLLDVDKLILQPYAWETLKLVLKSGHLKMDLPQPDVGMVNSITLNPQQIPINVKVVLLGSRELYYNLQDFDDEFYEMFRVLVDFDHEIQLDKQTLYDFVGRVRHQVSQLGLNSISPKAMYRLVEYSLRMAEHQQRLSARFSDVIELLNESLYFCRQKQELDLDVTHIEAALSAKTRRTGRVSEAVLDDIKQGQILIATEGVDVGKVNGLTVLEVGDSLFGTPARITSTVYAGANGVVDIEREVELGQPIHSKGVMLLTGYLGHKYAQLFPLTLSANIAIEQSYGHIDGDSASLAELVALISALTNIPTRQDLAITGSINQYGQVQSVGGVNEKIEGFFKLCQHRGLTGTQGAIIPKSNQISLMLDKEVVAAVKLGKFHICVVETVDQALELLMNKEVGVMNAKGRYPKGTINYMAVSSLLNIANVVNGADED</sequence>
<dbReference type="GO" id="GO:0005524">
    <property type="term" value="F:ATP binding"/>
    <property type="evidence" value="ECO:0007669"/>
    <property type="project" value="InterPro"/>
</dbReference>
<dbReference type="InterPro" id="IPR041699">
    <property type="entry name" value="AAA_32"/>
</dbReference>
<dbReference type="EMBL" id="BMZC01000004">
    <property type="protein sequence ID" value="GGZ59986.1"/>
    <property type="molecule type" value="Genomic_DNA"/>
</dbReference>
<dbReference type="InterPro" id="IPR014721">
    <property type="entry name" value="Ribsml_uS5_D2-typ_fold_subgr"/>
</dbReference>
<organism evidence="5 6">
    <name type="scientific">Paraglaciecola chathamensis</name>
    <dbReference type="NCBI Taxonomy" id="368405"/>
    <lineage>
        <taxon>Bacteria</taxon>
        <taxon>Pseudomonadati</taxon>
        <taxon>Pseudomonadota</taxon>
        <taxon>Gammaproteobacteria</taxon>
        <taxon>Alteromonadales</taxon>
        <taxon>Alteromonadaceae</taxon>
        <taxon>Paraglaciecola</taxon>
    </lineage>
</organism>
<dbReference type="Pfam" id="PF20436">
    <property type="entry name" value="LonB_AAA-LID"/>
    <property type="match status" value="1"/>
</dbReference>
<dbReference type="GO" id="GO:0004176">
    <property type="term" value="F:ATP-dependent peptidase activity"/>
    <property type="evidence" value="ECO:0007669"/>
    <property type="project" value="UniProtKB-UniRule"/>
</dbReference>
<dbReference type="InterPro" id="IPR046844">
    <property type="entry name" value="Lon-like_helical"/>
</dbReference>
<comment type="caution">
    <text evidence="5">The sequence shown here is derived from an EMBL/GenBank/DDBJ whole genome shotgun (WGS) entry which is preliminary data.</text>
</comment>
<dbReference type="Gene3D" id="3.40.50.300">
    <property type="entry name" value="P-loop containing nucleotide triphosphate hydrolases"/>
    <property type="match status" value="2"/>
</dbReference>
<dbReference type="GO" id="GO:0004252">
    <property type="term" value="F:serine-type endopeptidase activity"/>
    <property type="evidence" value="ECO:0007669"/>
    <property type="project" value="UniProtKB-UniRule"/>
</dbReference>
<comment type="catalytic activity">
    <reaction evidence="2">
        <text>Hydrolysis of proteins in presence of ATP.</text>
        <dbReference type="EC" id="3.4.21.53"/>
    </reaction>
</comment>
<dbReference type="InterPro" id="IPR008269">
    <property type="entry name" value="Lon_proteolytic"/>
</dbReference>
<keyword evidence="2" id="KW-0378">Hydrolase</keyword>
<dbReference type="Gene3D" id="3.30.230.10">
    <property type="match status" value="1"/>
</dbReference>
<dbReference type="InterPro" id="IPR027065">
    <property type="entry name" value="Lon_Prtase"/>
</dbReference>
<dbReference type="InterPro" id="IPR027417">
    <property type="entry name" value="P-loop_NTPase"/>
</dbReference>
<dbReference type="PANTHER" id="PTHR10046">
    <property type="entry name" value="ATP DEPENDENT LON PROTEASE FAMILY MEMBER"/>
    <property type="match status" value="1"/>
</dbReference>
<dbReference type="InterPro" id="IPR046843">
    <property type="entry name" value="LonB_AAA-LID"/>
</dbReference>
<dbReference type="GO" id="GO:0030163">
    <property type="term" value="P:protein catabolic process"/>
    <property type="evidence" value="ECO:0007669"/>
    <property type="project" value="InterPro"/>
</dbReference>